<organism evidence="1 2">
    <name type="scientific">Methanotorris formicicus Mc-S-70</name>
    <dbReference type="NCBI Taxonomy" id="647171"/>
    <lineage>
        <taxon>Archaea</taxon>
        <taxon>Methanobacteriati</taxon>
        <taxon>Methanobacteriota</taxon>
        <taxon>Methanomada group</taxon>
        <taxon>Methanococci</taxon>
        <taxon>Methanococcales</taxon>
        <taxon>Methanocaldococcaceae</taxon>
        <taxon>Methanotorris</taxon>
    </lineage>
</organism>
<comment type="caution">
    <text evidence="1">The sequence shown here is derived from an EMBL/GenBank/DDBJ whole genome shotgun (WGS) entry which is preliminary data.</text>
</comment>
<evidence type="ECO:0000313" key="1">
    <source>
        <dbReference type="EMBL" id="EHP83571.1"/>
    </source>
</evidence>
<name>H1L1P8_9EURY</name>
<sequence length="36" mass="3980">SLYSNMLAKVLYGNIALTLSVILNDVDIKVRKLGDE</sequence>
<feature type="non-terminal residue" evidence="1">
    <location>
        <position position="1"/>
    </location>
</feature>
<gene>
    <name evidence="1" type="ORF">MetfoDRAFT_1972</name>
</gene>
<dbReference type="AlphaFoldDB" id="H1L1P8"/>
<keyword evidence="2" id="KW-1185">Reference proteome</keyword>
<protein>
    <submittedName>
        <fullName evidence="1">Uncharacterized protein</fullName>
    </submittedName>
</protein>
<dbReference type="STRING" id="647171.MetfoDRAFT_1972"/>
<dbReference type="Proteomes" id="UP000003706">
    <property type="component" value="Unassembled WGS sequence"/>
</dbReference>
<accession>H1L1P8</accession>
<dbReference type="EMBL" id="AGJL01000092">
    <property type="protein sequence ID" value="EHP83571.1"/>
    <property type="molecule type" value="Genomic_DNA"/>
</dbReference>
<evidence type="ECO:0000313" key="2">
    <source>
        <dbReference type="Proteomes" id="UP000003706"/>
    </source>
</evidence>
<reference evidence="1 2" key="1">
    <citation type="submission" date="2011-09" db="EMBL/GenBank/DDBJ databases">
        <title>The draft genome of Methanotorris formicicus Mc-S-70.</title>
        <authorList>
            <consortium name="US DOE Joint Genome Institute (JGI-PGF)"/>
            <person name="Lucas S."/>
            <person name="Han J."/>
            <person name="Lapidus A."/>
            <person name="Cheng J.-F."/>
            <person name="Goodwin L."/>
            <person name="Pitluck S."/>
            <person name="Peters L."/>
            <person name="Land M.L."/>
            <person name="Hauser L."/>
            <person name="Sieprawska-Lupa M."/>
            <person name="Takai K."/>
            <person name="Miyazaki J."/>
            <person name="Whitman W."/>
            <person name="Woyke T.J."/>
        </authorList>
    </citation>
    <scope>NUCLEOTIDE SEQUENCE [LARGE SCALE GENOMIC DNA]</scope>
    <source>
        <strain evidence="1 2">Mc-S-70</strain>
    </source>
</reference>
<proteinExistence type="predicted"/>